<reference evidence="1" key="3">
    <citation type="submission" date="2022-06" db="UniProtKB">
        <authorList>
            <consortium name="EnsemblPlants"/>
        </authorList>
    </citation>
    <scope>IDENTIFICATION</scope>
</reference>
<accession>A0A8R7Q2I4</accession>
<reference evidence="2" key="1">
    <citation type="journal article" date="2013" name="Nature">
        <title>Draft genome of the wheat A-genome progenitor Triticum urartu.</title>
        <authorList>
            <person name="Ling H.Q."/>
            <person name="Zhao S."/>
            <person name="Liu D."/>
            <person name="Wang J."/>
            <person name="Sun H."/>
            <person name="Zhang C."/>
            <person name="Fan H."/>
            <person name="Li D."/>
            <person name="Dong L."/>
            <person name="Tao Y."/>
            <person name="Gao C."/>
            <person name="Wu H."/>
            <person name="Li Y."/>
            <person name="Cui Y."/>
            <person name="Guo X."/>
            <person name="Zheng S."/>
            <person name="Wang B."/>
            <person name="Yu K."/>
            <person name="Liang Q."/>
            <person name="Yang W."/>
            <person name="Lou X."/>
            <person name="Chen J."/>
            <person name="Feng M."/>
            <person name="Jian J."/>
            <person name="Zhang X."/>
            <person name="Luo G."/>
            <person name="Jiang Y."/>
            <person name="Liu J."/>
            <person name="Wang Z."/>
            <person name="Sha Y."/>
            <person name="Zhang B."/>
            <person name="Wu H."/>
            <person name="Tang D."/>
            <person name="Shen Q."/>
            <person name="Xue P."/>
            <person name="Zou S."/>
            <person name="Wang X."/>
            <person name="Liu X."/>
            <person name="Wang F."/>
            <person name="Yang Y."/>
            <person name="An X."/>
            <person name="Dong Z."/>
            <person name="Zhang K."/>
            <person name="Zhang X."/>
            <person name="Luo M.C."/>
            <person name="Dvorak J."/>
            <person name="Tong Y."/>
            <person name="Wang J."/>
            <person name="Yang H."/>
            <person name="Li Z."/>
            <person name="Wang D."/>
            <person name="Zhang A."/>
            <person name="Wang J."/>
        </authorList>
    </citation>
    <scope>NUCLEOTIDE SEQUENCE</scope>
    <source>
        <strain evidence="2">cv. G1812</strain>
    </source>
</reference>
<dbReference type="Gramene" id="TuG1812G0400000965.01.T01">
    <property type="protein sequence ID" value="TuG1812G0400000965.01.T01.cds240803"/>
    <property type="gene ID" value="TuG1812G0400000965.01"/>
</dbReference>
<name>A0A8R7Q2I4_TRIUA</name>
<dbReference type="EnsemblPlants" id="TuG1812G0400000965.01.T01">
    <property type="protein sequence ID" value="TuG1812G0400000965.01.T01.cds240803"/>
    <property type="gene ID" value="TuG1812G0400000965.01"/>
</dbReference>
<protein>
    <submittedName>
        <fullName evidence="1">Uncharacterized protein</fullName>
    </submittedName>
</protein>
<evidence type="ECO:0000313" key="1">
    <source>
        <dbReference type="EnsemblPlants" id="TuG1812G0400000965.01.T01.cds240803"/>
    </source>
</evidence>
<dbReference type="Proteomes" id="UP000015106">
    <property type="component" value="Chromosome 4"/>
</dbReference>
<sequence length="45" mass="5260">MYKISNTRQQYHDPTFLPPVYATRTGCLTFISMQDHLQISICLLN</sequence>
<keyword evidence="2" id="KW-1185">Reference proteome</keyword>
<proteinExistence type="predicted"/>
<reference evidence="1" key="2">
    <citation type="submission" date="2018-03" db="EMBL/GenBank/DDBJ databases">
        <title>The Triticum urartu genome reveals the dynamic nature of wheat genome evolution.</title>
        <authorList>
            <person name="Ling H."/>
            <person name="Ma B."/>
            <person name="Shi X."/>
            <person name="Liu H."/>
            <person name="Dong L."/>
            <person name="Sun H."/>
            <person name="Cao Y."/>
            <person name="Gao Q."/>
            <person name="Zheng S."/>
            <person name="Li Y."/>
            <person name="Yu Y."/>
            <person name="Du H."/>
            <person name="Qi M."/>
            <person name="Li Y."/>
            <person name="Yu H."/>
            <person name="Cui Y."/>
            <person name="Wang N."/>
            <person name="Chen C."/>
            <person name="Wu H."/>
            <person name="Zhao Y."/>
            <person name="Zhang J."/>
            <person name="Li Y."/>
            <person name="Zhou W."/>
            <person name="Zhang B."/>
            <person name="Hu W."/>
            <person name="Eijk M."/>
            <person name="Tang J."/>
            <person name="Witsenboer H."/>
            <person name="Zhao S."/>
            <person name="Li Z."/>
            <person name="Zhang A."/>
            <person name="Wang D."/>
            <person name="Liang C."/>
        </authorList>
    </citation>
    <scope>NUCLEOTIDE SEQUENCE [LARGE SCALE GENOMIC DNA]</scope>
    <source>
        <strain evidence="1">cv. G1812</strain>
    </source>
</reference>
<organism evidence="1 2">
    <name type="scientific">Triticum urartu</name>
    <name type="common">Red wild einkorn</name>
    <name type="synonym">Crithodium urartu</name>
    <dbReference type="NCBI Taxonomy" id="4572"/>
    <lineage>
        <taxon>Eukaryota</taxon>
        <taxon>Viridiplantae</taxon>
        <taxon>Streptophyta</taxon>
        <taxon>Embryophyta</taxon>
        <taxon>Tracheophyta</taxon>
        <taxon>Spermatophyta</taxon>
        <taxon>Magnoliopsida</taxon>
        <taxon>Liliopsida</taxon>
        <taxon>Poales</taxon>
        <taxon>Poaceae</taxon>
        <taxon>BOP clade</taxon>
        <taxon>Pooideae</taxon>
        <taxon>Triticodae</taxon>
        <taxon>Triticeae</taxon>
        <taxon>Triticinae</taxon>
        <taxon>Triticum</taxon>
    </lineage>
</organism>
<dbReference type="AlphaFoldDB" id="A0A8R7Q2I4"/>
<evidence type="ECO:0000313" key="2">
    <source>
        <dbReference type="Proteomes" id="UP000015106"/>
    </source>
</evidence>